<evidence type="ECO:0000256" key="1">
    <source>
        <dbReference type="SAM" id="SignalP"/>
    </source>
</evidence>
<dbReference type="PROSITE" id="PS51257">
    <property type="entry name" value="PROKAR_LIPOPROTEIN"/>
    <property type="match status" value="1"/>
</dbReference>
<protein>
    <recommendedName>
        <fullName evidence="4">Cytochrome c556</fullName>
    </recommendedName>
</protein>
<feature type="signal peptide" evidence="1">
    <location>
        <begin position="1"/>
        <end position="23"/>
    </location>
</feature>
<proteinExistence type="predicted"/>
<keyword evidence="1" id="KW-0732">Signal</keyword>
<name>A0A916RQN6_9HYPH</name>
<dbReference type="Proteomes" id="UP000596977">
    <property type="component" value="Unassembled WGS sequence"/>
</dbReference>
<dbReference type="Gene3D" id="1.20.120.10">
    <property type="entry name" value="Cytochrome c/b562"/>
    <property type="match status" value="1"/>
</dbReference>
<evidence type="ECO:0000313" key="2">
    <source>
        <dbReference type="EMBL" id="GGA65116.1"/>
    </source>
</evidence>
<dbReference type="InterPro" id="IPR002321">
    <property type="entry name" value="Cyt_c_II"/>
</dbReference>
<evidence type="ECO:0008006" key="4">
    <source>
        <dbReference type="Google" id="ProtNLM"/>
    </source>
</evidence>
<feature type="chain" id="PRO_5037702617" description="Cytochrome c556" evidence="1">
    <location>
        <begin position="24"/>
        <end position="193"/>
    </location>
</feature>
<dbReference type="SUPFAM" id="SSF47175">
    <property type="entry name" value="Cytochromes"/>
    <property type="match status" value="1"/>
</dbReference>
<accession>A0A916RQN6</accession>
<dbReference type="RefSeq" id="WP_127071490.1">
    <property type="nucleotide sequence ID" value="NZ_BMKB01000014.1"/>
</dbReference>
<dbReference type="GO" id="GO:0005506">
    <property type="term" value="F:iron ion binding"/>
    <property type="evidence" value="ECO:0007669"/>
    <property type="project" value="InterPro"/>
</dbReference>
<dbReference type="OrthoDB" id="8115790at2"/>
<dbReference type="Pfam" id="PF01322">
    <property type="entry name" value="Cytochrom_C_2"/>
    <property type="match status" value="1"/>
</dbReference>
<dbReference type="EMBL" id="BMKB01000014">
    <property type="protein sequence ID" value="GGA65116.1"/>
    <property type="molecule type" value="Genomic_DNA"/>
</dbReference>
<dbReference type="InterPro" id="IPR010980">
    <property type="entry name" value="Cyt_c/b562"/>
</dbReference>
<comment type="caution">
    <text evidence="2">The sequence shown here is derived from an EMBL/GenBank/DDBJ whole genome shotgun (WGS) entry which is preliminary data.</text>
</comment>
<organism evidence="2 3">
    <name type="scientific">Pelagibacterium lentulum</name>
    <dbReference type="NCBI Taxonomy" id="2029865"/>
    <lineage>
        <taxon>Bacteria</taxon>
        <taxon>Pseudomonadati</taxon>
        <taxon>Pseudomonadota</taxon>
        <taxon>Alphaproteobacteria</taxon>
        <taxon>Hyphomicrobiales</taxon>
        <taxon>Devosiaceae</taxon>
        <taxon>Pelagibacterium</taxon>
    </lineage>
</organism>
<dbReference type="AlphaFoldDB" id="A0A916RQN6"/>
<dbReference type="PROSITE" id="PS51009">
    <property type="entry name" value="CYTCII"/>
    <property type="match status" value="1"/>
</dbReference>
<sequence length="193" mass="20139">MKRIYFYALAFAGAAIGCASAFAHNGATGIVAERMMGMLMLGEQMQALTPVINGSSDLNLALIKEAAAMIAAHSGESMTDLFPAGSTEFPSEAQPRIWEDWALFAQYAQKLESLALELGATTDHPAPEASVRIVRNDWASMDTAVLLGLAPKAASSSSEASPSGTEKAPIRSAAAVASDIASTCSACHAVFRK</sequence>
<keyword evidence="3" id="KW-1185">Reference proteome</keyword>
<dbReference type="GO" id="GO:0022900">
    <property type="term" value="P:electron transport chain"/>
    <property type="evidence" value="ECO:0007669"/>
    <property type="project" value="InterPro"/>
</dbReference>
<dbReference type="GO" id="GO:0009055">
    <property type="term" value="F:electron transfer activity"/>
    <property type="evidence" value="ECO:0007669"/>
    <property type="project" value="InterPro"/>
</dbReference>
<dbReference type="GO" id="GO:0020037">
    <property type="term" value="F:heme binding"/>
    <property type="evidence" value="ECO:0007669"/>
    <property type="project" value="InterPro"/>
</dbReference>
<reference evidence="2 3" key="1">
    <citation type="journal article" date="2014" name="Int. J. Syst. Evol. Microbiol.">
        <title>Complete genome sequence of Corynebacterium casei LMG S-19264T (=DSM 44701T), isolated from a smear-ripened cheese.</title>
        <authorList>
            <consortium name="US DOE Joint Genome Institute (JGI-PGF)"/>
            <person name="Walter F."/>
            <person name="Albersmeier A."/>
            <person name="Kalinowski J."/>
            <person name="Ruckert C."/>
        </authorList>
    </citation>
    <scope>NUCLEOTIDE SEQUENCE [LARGE SCALE GENOMIC DNA]</scope>
    <source>
        <strain evidence="2 3">CGMCC 1.15896</strain>
    </source>
</reference>
<evidence type="ECO:0000313" key="3">
    <source>
        <dbReference type="Proteomes" id="UP000596977"/>
    </source>
</evidence>
<gene>
    <name evidence="2" type="ORF">GCM10011499_39460</name>
</gene>